<proteinExistence type="predicted"/>
<dbReference type="Pfam" id="PF07859">
    <property type="entry name" value="Abhydrolase_3"/>
    <property type="match status" value="1"/>
</dbReference>
<dbReference type="Gene3D" id="3.40.50.1820">
    <property type="entry name" value="alpha/beta hydrolase"/>
    <property type="match status" value="1"/>
</dbReference>
<feature type="domain" description="Alpha/beta hydrolase fold-3" evidence="2">
    <location>
        <begin position="63"/>
        <end position="269"/>
    </location>
</feature>
<dbReference type="GO" id="GO:0016787">
    <property type="term" value="F:hydrolase activity"/>
    <property type="evidence" value="ECO:0007669"/>
    <property type="project" value="UniProtKB-KW"/>
</dbReference>
<reference evidence="3 4" key="1">
    <citation type="submission" date="2021-08" db="EMBL/GenBank/DDBJ databases">
        <title>Streptomyces sp. PTM05 isolated from lichen.</title>
        <authorList>
            <person name="Somphong A."/>
            <person name="Phongsopitanun W."/>
            <person name="Tanasupawat S."/>
        </authorList>
    </citation>
    <scope>NUCLEOTIDE SEQUENCE [LARGE SCALE GENOMIC DNA]</scope>
    <source>
        <strain evidence="3 4">Ptm05</strain>
    </source>
</reference>
<protein>
    <submittedName>
        <fullName evidence="3">Alpha/beta hydrolase</fullName>
    </submittedName>
</protein>
<dbReference type="EMBL" id="JAINVZ010000005">
    <property type="protein sequence ID" value="MBY8885336.1"/>
    <property type="molecule type" value="Genomic_DNA"/>
</dbReference>
<dbReference type="InterPro" id="IPR029058">
    <property type="entry name" value="AB_hydrolase_fold"/>
</dbReference>
<dbReference type="Proteomes" id="UP001198565">
    <property type="component" value="Unassembled WGS sequence"/>
</dbReference>
<organism evidence="3 4">
    <name type="scientific">Streptantibioticus parmotrematis</name>
    <dbReference type="NCBI Taxonomy" id="2873249"/>
    <lineage>
        <taxon>Bacteria</taxon>
        <taxon>Bacillati</taxon>
        <taxon>Actinomycetota</taxon>
        <taxon>Actinomycetes</taxon>
        <taxon>Kitasatosporales</taxon>
        <taxon>Streptomycetaceae</taxon>
        <taxon>Streptantibioticus</taxon>
    </lineage>
</organism>
<accession>A0ABS7QQ63</accession>
<keyword evidence="4" id="KW-1185">Reference proteome</keyword>
<evidence type="ECO:0000313" key="4">
    <source>
        <dbReference type="Proteomes" id="UP001198565"/>
    </source>
</evidence>
<keyword evidence="1 3" id="KW-0378">Hydrolase</keyword>
<dbReference type="InterPro" id="IPR013094">
    <property type="entry name" value="AB_hydrolase_3"/>
</dbReference>
<evidence type="ECO:0000256" key="1">
    <source>
        <dbReference type="ARBA" id="ARBA00022801"/>
    </source>
</evidence>
<evidence type="ECO:0000259" key="2">
    <source>
        <dbReference type="Pfam" id="PF07859"/>
    </source>
</evidence>
<gene>
    <name evidence="3" type="ORF">K7472_10810</name>
</gene>
<name>A0ABS7QQ63_9ACTN</name>
<sequence length="300" mass="31679">MSLERLAEVRAEDAAEVPHLDALGRGGRFAVTEQAVPGPGGAPGATLLICVPVDVPGPRPTLYYTHGGGMFSGDHRVGLDPLLDMAERFGAALVSVGYRLAPEHPHPAPIDDVHAGLLWITDHAADLGLDPERIVVAGTSAGGGLTAALALTVRDQGGPRLLGQLLMCPMLDDRNDSASSWQMDGHDIWDRGWNGFGWNALLGAARGGPDVPPYAAPARATDLSGLPPAFIDVGSAESLRDEAVDYANRVWQADGEAELHVWSGGFHCFDVIAADARISRAAREARDSWLNRLLTTGRPA</sequence>
<dbReference type="InterPro" id="IPR050300">
    <property type="entry name" value="GDXG_lipolytic_enzyme"/>
</dbReference>
<dbReference type="PANTHER" id="PTHR48081">
    <property type="entry name" value="AB HYDROLASE SUPERFAMILY PROTEIN C4A8.06C"/>
    <property type="match status" value="1"/>
</dbReference>
<dbReference type="PANTHER" id="PTHR48081:SF8">
    <property type="entry name" value="ALPHA_BETA HYDROLASE FOLD-3 DOMAIN-CONTAINING PROTEIN-RELATED"/>
    <property type="match status" value="1"/>
</dbReference>
<comment type="caution">
    <text evidence="3">The sequence shown here is derived from an EMBL/GenBank/DDBJ whole genome shotgun (WGS) entry which is preliminary data.</text>
</comment>
<dbReference type="SUPFAM" id="SSF53474">
    <property type="entry name" value="alpha/beta-Hydrolases"/>
    <property type="match status" value="1"/>
</dbReference>
<evidence type="ECO:0000313" key="3">
    <source>
        <dbReference type="EMBL" id="MBY8885336.1"/>
    </source>
</evidence>